<dbReference type="RefSeq" id="WP_142979363.1">
    <property type="nucleotide sequence ID" value="NZ_RKLU01000002.1"/>
</dbReference>
<evidence type="ECO:0000259" key="1">
    <source>
        <dbReference type="Pfam" id="PF01522"/>
    </source>
</evidence>
<reference evidence="2" key="1">
    <citation type="submission" date="2019-02" db="EMBL/GenBank/DDBJ databases">
        <title>Halonotius sp. a new haloarchaeum isolated from saline soil.</title>
        <authorList>
            <person name="Duran-Viseras A."/>
            <person name="Sanchez-Porro C."/>
            <person name="Ventosa A."/>
        </authorList>
    </citation>
    <scope>NUCLEOTIDE SEQUENCE</scope>
    <source>
        <strain evidence="2">F15B</strain>
    </source>
</reference>
<organism evidence="2 3">
    <name type="scientific">Halonotius terrestris</name>
    <dbReference type="NCBI Taxonomy" id="2487750"/>
    <lineage>
        <taxon>Archaea</taxon>
        <taxon>Methanobacteriati</taxon>
        <taxon>Methanobacteriota</taxon>
        <taxon>Stenosarchaea group</taxon>
        <taxon>Halobacteria</taxon>
        <taxon>Halobacteriales</taxon>
        <taxon>Haloferacaceae</taxon>
        <taxon>Halonotius</taxon>
    </lineage>
</organism>
<evidence type="ECO:0000313" key="3">
    <source>
        <dbReference type="Proteomes" id="UP000705823"/>
    </source>
</evidence>
<proteinExistence type="predicted"/>
<dbReference type="Proteomes" id="UP000705823">
    <property type="component" value="Unassembled WGS sequence"/>
</dbReference>
<dbReference type="Pfam" id="PF01522">
    <property type="entry name" value="Polysacc_deac_1"/>
    <property type="match status" value="1"/>
</dbReference>
<comment type="caution">
    <text evidence="2">The sequence shown here is derived from an EMBL/GenBank/DDBJ whole genome shotgun (WGS) entry which is preliminary data.</text>
</comment>
<dbReference type="AlphaFoldDB" id="A0A8J8PA87"/>
<feature type="domain" description="NodB homology" evidence="1">
    <location>
        <begin position="32"/>
        <end position="157"/>
    </location>
</feature>
<dbReference type="OrthoDB" id="10436at2157"/>
<dbReference type="SUPFAM" id="SSF88713">
    <property type="entry name" value="Glycoside hydrolase/deacetylase"/>
    <property type="match status" value="1"/>
</dbReference>
<dbReference type="EMBL" id="RKLU01000002">
    <property type="protein sequence ID" value="TQQ83099.1"/>
    <property type="molecule type" value="Genomic_DNA"/>
</dbReference>
<dbReference type="GO" id="GO:0005975">
    <property type="term" value="P:carbohydrate metabolic process"/>
    <property type="evidence" value="ECO:0007669"/>
    <property type="project" value="InterPro"/>
</dbReference>
<dbReference type="Gene3D" id="3.20.20.370">
    <property type="entry name" value="Glycoside hydrolase/deacetylase"/>
    <property type="match status" value="1"/>
</dbReference>
<protein>
    <submittedName>
        <fullName evidence="2">Polysaccharide deacetylase</fullName>
    </submittedName>
</protein>
<sequence length="314" mass="34025">MAGTVVISLDAELSWGFHDQPTMPADRVANARAAWPFLLSIFEEHDLPATWAVVGHLFLSECDGTHADHPAGEAWFARDPGGQATPDSEWFAPKLIDEIRASDVDHEIGLHTFSHVEFGNLETTREIAAAELRESVAAAEAAGVTPEAFVFPRNKIGHRELLAAHGFSCYRGRQPARWYEKIGVPGVDAVGKLATFAFGLSAPPIIEPIVDADGVVNIPASLFLFSFEGLPRRAVETVTGDPVVRQVEAGLAALEDEQDGVLHLWLHPNNITSERDRTRMSEVAALIADARDRHGVAVETMGTVADRVQSASDE</sequence>
<name>A0A8J8PA87_9EURY</name>
<dbReference type="InterPro" id="IPR011330">
    <property type="entry name" value="Glyco_hydro/deAcase_b/a-brl"/>
</dbReference>
<accession>A0A8J8PA87</accession>
<evidence type="ECO:0000313" key="2">
    <source>
        <dbReference type="EMBL" id="TQQ83099.1"/>
    </source>
</evidence>
<gene>
    <name evidence="2" type="ORF">EGH24_06610</name>
</gene>
<dbReference type="GO" id="GO:0016810">
    <property type="term" value="F:hydrolase activity, acting on carbon-nitrogen (but not peptide) bonds"/>
    <property type="evidence" value="ECO:0007669"/>
    <property type="project" value="InterPro"/>
</dbReference>
<keyword evidence="3" id="KW-1185">Reference proteome</keyword>
<dbReference type="InterPro" id="IPR002509">
    <property type="entry name" value="NODB_dom"/>
</dbReference>